<dbReference type="InterPro" id="IPR001487">
    <property type="entry name" value="Bromodomain"/>
</dbReference>
<dbReference type="VEuPathDB" id="TriTrypDB:Tbg972.7.4950"/>
<feature type="compositionally biased region" description="Basic and acidic residues" evidence="3">
    <location>
        <begin position="491"/>
        <end position="505"/>
    </location>
</feature>
<dbReference type="SUPFAM" id="SSF47370">
    <property type="entry name" value="Bromodomain"/>
    <property type="match status" value="1"/>
</dbReference>
<proteinExistence type="predicted"/>
<dbReference type="OrthoDB" id="20839at2759"/>
<sequence>MSGGTSTRRAPSCSPWQHLVSVDISNTFCTAFAQHLSTVHNPQEFSETLSTLMCKWRDRKWAEITVPSTLTGGRHFVIPTRRRKDRRSIANGGVENNGFLSENFSNGVPIGDTRRDGAVTAYYESIRVQRLMEEVLLLSSEVEAEREAELIKLGEVESMKVQRRAWRRRCCLTRAVDELWRFSCTGGSDFLLPVTELEAPNYYQRVRRPVSLSTLYCSVWDATVADYADLKALLTLMSCNCEHYNGSDSILAAQCRKLVKIGYRAVRDAETYEKQQLEADQELFSTLCGQDTVGCGPRTGTGTGVLRRMMDANGDGISMEPLPADELAALFPSRYQAACDGAVQSTDEKLVCDANGSRTDDTVSHQVNNGGRRLVLRRKPPVQSTENGKDAPVPAHADPSDKPPRPRLRLSLVSSTSTKTETRPSGGSEGEGGGILDEDDVWEKTDRVSSRQKEGAAISISSKSSQVLRAKHGRKSLKKEKESRRRVGQADLRRKKEKSDHERRQKPPKVKREKADWGSRISKVKAGRLGGRDNGKDSKRSKRRLEEYSSTEMLSPLPTSSSTSSSYYSSSSTSSSDDSDTFLTRRAPPSISVERLGELEAMMNKLDKMPLQQDTIEEVILTLKRVENELN</sequence>
<dbReference type="AlphaFoldDB" id="C9ZT45"/>
<dbReference type="KEGG" id="tbg:TbgDal_VII4950"/>
<protein>
    <recommendedName>
        <fullName evidence="4">Bromo domain-containing protein</fullName>
    </recommendedName>
</protein>
<feature type="compositionally biased region" description="Basic and acidic residues" evidence="3">
    <location>
        <begin position="442"/>
        <end position="454"/>
    </location>
</feature>
<evidence type="ECO:0000313" key="6">
    <source>
        <dbReference type="Proteomes" id="UP000002316"/>
    </source>
</evidence>
<name>C9ZT45_TRYB9</name>
<dbReference type="EMBL" id="FN554970">
    <property type="protein sequence ID" value="CBH12580.1"/>
    <property type="molecule type" value="Genomic_DNA"/>
</dbReference>
<accession>C9ZT45</accession>
<gene>
    <name evidence="5" type="ORF">TbgDal_VII4950</name>
</gene>
<dbReference type="Proteomes" id="UP000002316">
    <property type="component" value="Chromosome 7"/>
</dbReference>
<feature type="domain" description="Bromo" evidence="4">
    <location>
        <begin position="190"/>
        <end position="252"/>
    </location>
</feature>
<dbReference type="CDD" id="cd04369">
    <property type="entry name" value="Bromodomain"/>
    <property type="match status" value="1"/>
</dbReference>
<dbReference type="Pfam" id="PF00439">
    <property type="entry name" value="Bromodomain"/>
    <property type="match status" value="1"/>
</dbReference>
<evidence type="ECO:0000313" key="5">
    <source>
        <dbReference type="EMBL" id="CBH12580.1"/>
    </source>
</evidence>
<keyword evidence="5" id="KW-0456">Lyase</keyword>
<organism evidence="5 6">
    <name type="scientific">Trypanosoma brucei gambiense (strain MHOM/CI/86/DAL972)</name>
    <dbReference type="NCBI Taxonomy" id="679716"/>
    <lineage>
        <taxon>Eukaryota</taxon>
        <taxon>Discoba</taxon>
        <taxon>Euglenozoa</taxon>
        <taxon>Kinetoplastea</taxon>
        <taxon>Metakinetoplastina</taxon>
        <taxon>Trypanosomatida</taxon>
        <taxon>Trypanosomatidae</taxon>
        <taxon>Trypanosoma</taxon>
    </lineage>
</organism>
<dbReference type="PROSITE" id="PS50014">
    <property type="entry name" value="BROMODOMAIN_2"/>
    <property type="match status" value="1"/>
</dbReference>
<dbReference type="GO" id="GO:0016829">
    <property type="term" value="F:lyase activity"/>
    <property type="evidence" value="ECO:0007669"/>
    <property type="project" value="UniProtKB-KW"/>
</dbReference>
<feature type="compositionally biased region" description="Low complexity" evidence="3">
    <location>
        <begin position="559"/>
        <end position="576"/>
    </location>
</feature>
<evidence type="ECO:0000256" key="1">
    <source>
        <dbReference type="ARBA" id="ARBA00023117"/>
    </source>
</evidence>
<dbReference type="Gene3D" id="1.20.920.10">
    <property type="entry name" value="Bromodomain-like"/>
    <property type="match status" value="1"/>
</dbReference>
<dbReference type="RefSeq" id="XP_011774860.1">
    <property type="nucleotide sequence ID" value="XM_011776558.1"/>
</dbReference>
<feature type="region of interest" description="Disordered" evidence="3">
    <location>
        <begin position="356"/>
        <end position="589"/>
    </location>
</feature>
<evidence type="ECO:0000256" key="3">
    <source>
        <dbReference type="SAM" id="MobiDB-lite"/>
    </source>
</evidence>
<dbReference type="GeneID" id="23862727"/>
<reference evidence="6" key="1">
    <citation type="journal article" date="2010" name="PLoS Negl. Trop. Dis.">
        <title>The genome sequence of Trypanosoma brucei gambiense, causative agent of chronic human african trypanosomiasis.</title>
        <authorList>
            <person name="Jackson A.P."/>
            <person name="Sanders M."/>
            <person name="Berry A."/>
            <person name="McQuillan J."/>
            <person name="Aslett M.A."/>
            <person name="Quail M.A."/>
            <person name="Chukualim B."/>
            <person name="Capewell P."/>
            <person name="MacLeod A."/>
            <person name="Melville S.E."/>
            <person name="Gibson W."/>
            <person name="Barry J.D."/>
            <person name="Berriman M."/>
            <person name="Hertz-Fowler C."/>
        </authorList>
    </citation>
    <scope>NUCLEOTIDE SEQUENCE [LARGE SCALE GENOMIC DNA]</scope>
    <source>
        <strain evidence="6">MHOM/CI/86/DAL972</strain>
    </source>
</reference>
<keyword evidence="1 2" id="KW-0103">Bromodomain</keyword>
<evidence type="ECO:0000256" key="2">
    <source>
        <dbReference type="PROSITE-ProRule" id="PRU00035"/>
    </source>
</evidence>
<dbReference type="InterPro" id="IPR036427">
    <property type="entry name" value="Bromodomain-like_sf"/>
</dbReference>
<evidence type="ECO:0000259" key="4">
    <source>
        <dbReference type="PROSITE" id="PS50014"/>
    </source>
</evidence>
<feature type="compositionally biased region" description="Basic residues" evidence="3">
    <location>
        <begin position="469"/>
        <end position="478"/>
    </location>
</feature>